<name>A0ABS7PLP1_9SPHN</name>
<proteinExistence type="predicted"/>
<comment type="caution">
    <text evidence="1">The sequence shown here is derived from an EMBL/GenBank/DDBJ whole genome shotgun (WGS) entry which is preliminary data.</text>
</comment>
<accession>A0ABS7PLP1</accession>
<evidence type="ECO:0000313" key="1">
    <source>
        <dbReference type="EMBL" id="MBY8821387.1"/>
    </source>
</evidence>
<dbReference type="EMBL" id="JAINVV010000002">
    <property type="protein sequence ID" value="MBY8821387.1"/>
    <property type="molecule type" value="Genomic_DNA"/>
</dbReference>
<protein>
    <submittedName>
        <fullName evidence="1">Uncharacterized protein</fullName>
    </submittedName>
</protein>
<evidence type="ECO:0000313" key="2">
    <source>
        <dbReference type="Proteomes" id="UP000706039"/>
    </source>
</evidence>
<gene>
    <name evidence="1" type="ORF">K7G82_03730</name>
</gene>
<reference evidence="1 2" key="1">
    <citation type="submission" date="2021-08" db="EMBL/GenBank/DDBJ databases">
        <authorList>
            <person name="Tuo L."/>
        </authorList>
    </citation>
    <scope>NUCLEOTIDE SEQUENCE [LARGE SCALE GENOMIC DNA]</scope>
    <source>
        <strain evidence="1 2">JCM 31229</strain>
    </source>
</reference>
<organism evidence="1 2">
    <name type="scientific">Sphingomonas colocasiae</name>
    <dbReference type="NCBI Taxonomy" id="1848973"/>
    <lineage>
        <taxon>Bacteria</taxon>
        <taxon>Pseudomonadati</taxon>
        <taxon>Pseudomonadota</taxon>
        <taxon>Alphaproteobacteria</taxon>
        <taxon>Sphingomonadales</taxon>
        <taxon>Sphingomonadaceae</taxon>
        <taxon>Sphingomonas</taxon>
    </lineage>
</organism>
<dbReference type="Proteomes" id="UP000706039">
    <property type="component" value="Unassembled WGS sequence"/>
</dbReference>
<keyword evidence="2" id="KW-1185">Reference proteome</keyword>
<sequence>MPSSSIQARNGETPPTELSIKCRAVWEYLNDNRELTVAEIREVGRLKGWNDNNTRQEYYRWRKYHGLTKR</sequence>
<dbReference type="RefSeq" id="WP_222988501.1">
    <property type="nucleotide sequence ID" value="NZ_JAINVV010000002.1"/>
</dbReference>